<keyword evidence="2" id="KW-1185">Reference proteome</keyword>
<proteinExistence type="predicted"/>
<reference evidence="1" key="1">
    <citation type="submission" date="2023-02" db="EMBL/GenBank/DDBJ databases">
        <authorList>
            <person name="Palmer J.M."/>
        </authorList>
    </citation>
    <scope>NUCLEOTIDE SEQUENCE</scope>
    <source>
        <strain evidence="1">FW57</strain>
    </source>
</reference>
<dbReference type="AlphaFoldDB" id="A0AAD4I365"/>
<dbReference type="InterPro" id="IPR032675">
    <property type="entry name" value="LRR_dom_sf"/>
</dbReference>
<sequence length="480" mass="54664">MDSQSSRSFPHEIWWLVAQELASRRDFGGLFLCARLGKSMAQLALPELYAIHDQSPAINADILDIETSVCLWRSIIASSLGKTLFPYCCWIKALRLGNLYSQLEDLARDNPKLKARFFSPPLDSLQIRRGRGRALDLEAIIVEVANMVTDCIRTSADQQDKRMAGFFDSLAPNSLESFTIRSMNDLGSETFKSLCEHSESLKSLGLFSLERTALQSLNQLQRCLSLESLKLESAWGARRYPWQTECKDVFEEVKQWLQKCTHLQELVLNVIPASTTILAEVLRSPDIRLVGLNIKTPDLDKEFCASLPKQQKQLQYLAVKIPDEELLEASDERHVMLANAIACCHELRELETNELFTYEEVENICDSLPLLEHIDLNGDLIDDVFLGPMMRLSKLKSLTIYGPSVFSPDVLLDFIDHFGADPNGEHEGLQIYVTSQNYDRKFTPEQEARIATALFEQFRGRFDINYRQDPDELHESDFSD</sequence>
<gene>
    <name evidence="1" type="ORF">NEMBOFW57_000706</name>
</gene>
<dbReference type="EMBL" id="JAHCVI010000001">
    <property type="protein sequence ID" value="KAG7290703.1"/>
    <property type="molecule type" value="Genomic_DNA"/>
</dbReference>
<dbReference type="Gene3D" id="3.80.10.10">
    <property type="entry name" value="Ribonuclease Inhibitor"/>
    <property type="match status" value="1"/>
</dbReference>
<dbReference type="Proteomes" id="UP001197093">
    <property type="component" value="Unassembled WGS sequence"/>
</dbReference>
<comment type="caution">
    <text evidence="1">The sequence shown here is derived from an EMBL/GenBank/DDBJ whole genome shotgun (WGS) entry which is preliminary data.</text>
</comment>
<name>A0AAD4I365_9PEZI</name>
<evidence type="ECO:0000313" key="1">
    <source>
        <dbReference type="EMBL" id="KAG7290703.1"/>
    </source>
</evidence>
<evidence type="ECO:0000313" key="2">
    <source>
        <dbReference type="Proteomes" id="UP001197093"/>
    </source>
</evidence>
<protein>
    <submittedName>
        <fullName evidence="1">Uncharacterized protein</fullName>
    </submittedName>
</protein>
<accession>A0AAD4I365</accession>
<organism evidence="1 2">
    <name type="scientific">Staphylotrichum longicolle</name>
    <dbReference type="NCBI Taxonomy" id="669026"/>
    <lineage>
        <taxon>Eukaryota</taxon>
        <taxon>Fungi</taxon>
        <taxon>Dikarya</taxon>
        <taxon>Ascomycota</taxon>
        <taxon>Pezizomycotina</taxon>
        <taxon>Sordariomycetes</taxon>
        <taxon>Sordariomycetidae</taxon>
        <taxon>Sordariales</taxon>
        <taxon>Chaetomiaceae</taxon>
        <taxon>Staphylotrichum</taxon>
    </lineage>
</organism>
<dbReference type="SUPFAM" id="SSF52047">
    <property type="entry name" value="RNI-like"/>
    <property type="match status" value="1"/>
</dbReference>